<dbReference type="PANTHER" id="PTHR23351">
    <property type="entry name" value="FOS TRANSCRIPTION FACTOR-RELATED"/>
    <property type="match status" value="1"/>
</dbReference>
<protein>
    <recommendedName>
        <fullName evidence="8">BZIP domain-containing protein</fullName>
    </recommendedName>
</protein>
<accession>A0A834XTD7</accession>
<evidence type="ECO:0000256" key="7">
    <source>
        <dbReference type="SAM" id="MobiDB-lite"/>
    </source>
</evidence>
<comment type="subunit">
    <text evidence="6">Homodimer. Heterodimer with Jra. The kay-Jra heterodimer binds more stably to the AP-1 site than either of the two proteins alone.</text>
</comment>
<feature type="region of interest" description="Disordered" evidence="7">
    <location>
        <begin position="167"/>
        <end position="235"/>
    </location>
</feature>
<dbReference type="PANTHER" id="PTHR23351:SF56">
    <property type="entry name" value="KAYAK"/>
    <property type="match status" value="1"/>
</dbReference>
<evidence type="ECO:0000256" key="6">
    <source>
        <dbReference type="ARBA" id="ARBA00044005"/>
    </source>
</evidence>
<dbReference type="GO" id="GO:0000981">
    <property type="term" value="F:DNA-binding transcription factor activity, RNA polymerase II-specific"/>
    <property type="evidence" value="ECO:0007669"/>
    <property type="project" value="TreeGrafter"/>
</dbReference>
<organism evidence="9 10">
    <name type="scientific">Aphidius gifuensis</name>
    <name type="common">Parasitoid wasp</name>
    <dbReference type="NCBI Taxonomy" id="684658"/>
    <lineage>
        <taxon>Eukaryota</taxon>
        <taxon>Metazoa</taxon>
        <taxon>Ecdysozoa</taxon>
        <taxon>Arthropoda</taxon>
        <taxon>Hexapoda</taxon>
        <taxon>Insecta</taxon>
        <taxon>Pterygota</taxon>
        <taxon>Neoptera</taxon>
        <taxon>Endopterygota</taxon>
        <taxon>Hymenoptera</taxon>
        <taxon>Apocrita</taxon>
        <taxon>Ichneumonoidea</taxon>
        <taxon>Braconidae</taxon>
        <taxon>Aphidiinae</taxon>
        <taxon>Aphidius</taxon>
    </lineage>
</organism>
<keyword evidence="2" id="KW-0805">Transcription regulation</keyword>
<dbReference type="InterPro" id="IPR000837">
    <property type="entry name" value="AP-1"/>
</dbReference>
<feature type="compositionally biased region" description="Polar residues" evidence="7">
    <location>
        <begin position="322"/>
        <end position="332"/>
    </location>
</feature>
<dbReference type="SUPFAM" id="SSF57959">
    <property type="entry name" value="Leucine zipper domain"/>
    <property type="match status" value="1"/>
</dbReference>
<dbReference type="PRINTS" id="PR00042">
    <property type="entry name" value="LEUZIPPRFOS"/>
</dbReference>
<dbReference type="GO" id="GO:0005634">
    <property type="term" value="C:nucleus"/>
    <property type="evidence" value="ECO:0007669"/>
    <property type="project" value="UniProtKB-ARBA"/>
</dbReference>
<keyword evidence="5" id="KW-0804">Transcription</keyword>
<gene>
    <name evidence="9" type="ORF">HCN44_010667</name>
</gene>
<feature type="domain" description="BZIP" evidence="8">
    <location>
        <begin position="216"/>
        <end position="279"/>
    </location>
</feature>
<feature type="compositionally biased region" description="Polar residues" evidence="7">
    <location>
        <begin position="99"/>
        <end position="108"/>
    </location>
</feature>
<sequence length="445" mass="50474">MKLEMSDAIYDSSSVSSGDSGPSQGSRTSHDFLSNIGNSNFSNATLVALDGLHSGVPTRTTPTLTPTTLRCIEQTFLELQSHSREAGFVPPLVEPSQPTPAQTQNINTQQHQHHHQQQQQHHHHLQHLGPLLDNQIGRPLQQLQQHHQQQQQHQQLLQQQQQQQLLLQQQEEEEEEEQYNNQLSSSSESPEQQTQGRRNMGGRRPTRTLGISPEEEERRQVRRERNKMAAARCRKRRMDHTNQLLEETDGLEMKKQNLQSEISELQREKQELQFLLDSHKSQCRLRSSSPPDIKPLIKQAIDDELFIEPVKRNNNSNNNNNTIIQTRPNRPNTFPVGFDNNNRPSSLSIYMNDTKERNDNNYKQNIDNNNISYIKTANEVAGIPISTPSSGMPFNFESMMDGGTGLTPISSAPIIPSCSTQQRHNMVSAVDLTSPDVNPPKLVSL</sequence>
<dbReference type="Proteomes" id="UP000639338">
    <property type="component" value="Unassembled WGS sequence"/>
</dbReference>
<feature type="region of interest" description="Disordered" evidence="7">
    <location>
        <begin position="1"/>
        <end position="31"/>
    </location>
</feature>
<dbReference type="FunFam" id="1.20.5.170:FF:000006">
    <property type="entry name" value="fos-related antigen 2 isoform X1"/>
    <property type="match status" value="1"/>
</dbReference>
<dbReference type="SMART" id="SM00338">
    <property type="entry name" value="BRLZ"/>
    <property type="match status" value="1"/>
</dbReference>
<keyword evidence="3" id="KW-0238">DNA-binding</keyword>
<dbReference type="InterPro" id="IPR004827">
    <property type="entry name" value="bZIP"/>
</dbReference>
<comment type="caution">
    <text evidence="9">The sequence shown here is derived from an EMBL/GenBank/DDBJ whole genome shotgun (WGS) entry which is preliminary data.</text>
</comment>
<dbReference type="AlphaFoldDB" id="A0A834XTD7"/>
<reference evidence="9 10" key="1">
    <citation type="submission" date="2020-08" db="EMBL/GenBank/DDBJ databases">
        <title>Aphidius gifuensis genome sequencing and assembly.</title>
        <authorList>
            <person name="Du Z."/>
        </authorList>
    </citation>
    <scope>NUCLEOTIDE SEQUENCE [LARGE SCALE GENOMIC DNA]</scope>
    <source>
        <strain evidence="9">YNYX2018</strain>
        <tissue evidence="9">Adults</tissue>
    </source>
</reference>
<feature type="compositionally biased region" description="Low complexity" evidence="7">
    <location>
        <begin position="1"/>
        <end position="26"/>
    </location>
</feature>
<keyword evidence="4" id="KW-0010">Activator</keyword>
<evidence type="ECO:0000256" key="4">
    <source>
        <dbReference type="ARBA" id="ARBA00023159"/>
    </source>
</evidence>
<evidence type="ECO:0000256" key="3">
    <source>
        <dbReference type="ARBA" id="ARBA00023125"/>
    </source>
</evidence>
<evidence type="ECO:0000259" key="8">
    <source>
        <dbReference type="PROSITE" id="PS50217"/>
    </source>
</evidence>
<evidence type="ECO:0000256" key="5">
    <source>
        <dbReference type="ARBA" id="ARBA00023163"/>
    </source>
</evidence>
<feature type="region of interest" description="Disordered" evidence="7">
    <location>
        <begin position="88"/>
        <end position="126"/>
    </location>
</feature>
<name>A0A834XTD7_APHGI</name>
<evidence type="ECO:0000313" key="10">
    <source>
        <dbReference type="Proteomes" id="UP000639338"/>
    </source>
</evidence>
<dbReference type="CDD" id="cd14721">
    <property type="entry name" value="bZIP_Fos"/>
    <property type="match status" value="1"/>
</dbReference>
<dbReference type="PROSITE" id="PS00036">
    <property type="entry name" value="BZIP_BASIC"/>
    <property type="match status" value="1"/>
</dbReference>
<feature type="region of interest" description="Disordered" evidence="7">
    <location>
        <begin position="312"/>
        <end position="344"/>
    </location>
</feature>
<comment type="similarity">
    <text evidence="1">Belongs to the bZIP family. Fos subfamily.</text>
</comment>
<dbReference type="GO" id="GO:0000978">
    <property type="term" value="F:RNA polymerase II cis-regulatory region sequence-specific DNA binding"/>
    <property type="evidence" value="ECO:0007669"/>
    <property type="project" value="TreeGrafter"/>
</dbReference>
<evidence type="ECO:0000256" key="1">
    <source>
        <dbReference type="ARBA" id="ARBA00007619"/>
    </source>
</evidence>
<evidence type="ECO:0000313" key="9">
    <source>
        <dbReference type="EMBL" id="KAF7991866.1"/>
    </source>
</evidence>
<dbReference type="Pfam" id="PF00170">
    <property type="entry name" value="bZIP_1"/>
    <property type="match status" value="1"/>
</dbReference>
<dbReference type="OrthoDB" id="5866312at2759"/>
<proteinExistence type="inferred from homology"/>
<keyword evidence="10" id="KW-1185">Reference proteome</keyword>
<feature type="compositionally biased region" description="Basic residues" evidence="7">
    <location>
        <begin position="111"/>
        <end position="126"/>
    </location>
</feature>
<dbReference type="EMBL" id="JACMRX010000004">
    <property type="protein sequence ID" value="KAF7991866.1"/>
    <property type="molecule type" value="Genomic_DNA"/>
</dbReference>
<dbReference type="InterPro" id="IPR046347">
    <property type="entry name" value="bZIP_sf"/>
</dbReference>
<dbReference type="Gene3D" id="1.20.5.170">
    <property type="match status" value="1"/>
</dbReference>
<evidence type="ECO:0000256" key="2">
    <source>
        <dbReference type="ARBA" id="ARBA00023015"/>
    </source>
</evidence>
<dbReference type="PROSITE" id="PS50217">
    <property type="entry name" value="BZIP"/>
    <property type="match status" value="1"/>
</dbReference>